<protein>
    <submittedName>
        <fullName evidence="1">Uncharacterized protein</fullName>
    </submittedName>
</protein>
<dbReference type="EMBL" id="CM047588">
    <property type="protein sequence ID" value="KAI9905529.1"/>
    <property type="molecule type" value="Genomic_DNA"/>
</dbReference>
<evidence type="ECO:0000313" key="2">
    <source>
        <dbReference type="Proteomes" id="UP001163321"/>
    </source>
</evidence>
<sequence length="100" mass="11247">MALRCGDDKALIGCRVYTLQLYLNNCDVWFLLEANEHAVGVHGVERCVKTSSTSAEVSKRSQKSSRKISQLRRKSGRFIKQQVQKEQMLALESGLGNFSL</sequence>
<dbReference type="Proteomes" id="UP001163321">
    <property type="component" value="Chromosome 9"/>
</dbReference>
<evidence type="ECO:0000313" key="1">
    <source>
        <dbReference type="EMBL" id="KAI9905529.1"/>
    </source>
</evidence>
<proteinExistence type="predicted"/>
<comment type="caution">
    <text evidence="1">The sequence shown here is derived from an EMBL/GenBank/DDBJ whole genome shotgun (WGS) entry which is preliminary data.</text>
</comment>
<name>A0ACC0VGI2_9STRA</name>
<accession>A0ACC0VGI2</accession>
<gene>
    <name evidence="1" type="ORF">PsorP6_014026</name>
</gene>
<reference evidence="1 2" key="1">
    <citation type="journal article" date="2022" name="bioRxiv">
        <title>The genome of the oomycete Peronosclerospora sorghi, a cosmopolitan pathogen of maize and sorghum, is inflated with dispersed pseudogenes.</title>
        <authorList>
            <person name="Fletcher K."/>
            <person name="Martin F."/>
            <person name="Isakeit T."/>
            <person name="Cavanaugh K."/>
            <person name="Magill C."/>
            <person name="Michelmore R."/>
        </authorList>
    </citation>
    <scope>NUCLEOTIDE SEQUENCE [LARGE SCALE GENOMIC DNA]</scope>
    <source>
        <strain evidence="1">P6</strain>
    </source>
</reference>
<organism evidence="1 2">
    <name type="scientific">Peronosclerospora sorghi</name>
    <dbReference type="NCBI Taxonomy" id="230839"/>
    <lineage>
        <taxon>Eukaryota</taxon>
        <taxon>Sar</taxon>
        <taxon>Stramenopiles</taxon>
        <taxon>Oomycota</taxon>
        <taxon>Peronosporomycetes</taxon>
        <taxon>Peronosporales</taxon>
        <taxon>Peronosporaceae</taxon>
        <taxon>Peronosclerospora</taxon>
    </lineage>
</organism>
<keyword evidence="2" id="KW-1185">Reference proteome</keyword>